<evidence type="ECO:0000256" key="1">
    <source>
        <dbReference type="SAM" id="MobiDB-lite"/>
    </source>
</evidence>
<dbReference type="EMBL" id="JASCZI010151060">
    <property type="protein sequence ID" value="MED6168327.1"/>
    <property type="molecule type" value="Genomic_DNA"/>
</dbReference>
<evidence type="ECO:0000313" key="3">
    <source>
        <dbReference type="Proteomes" id="UP001341840"/>
    </source>
</evidence>
<keyword evidence="3" id="KW-1185">Reference proteome</keyword>
<proteinExistence type="predicted"/>
<organism evidence="2 3">
    <name type="scientific">Stylosanthes scabra</name>
    <dbReference type="NCBI Taxonomy" id="79078"/>
    <lineage>
        <taxon>Eukaryota</taxon>
        <taxon>Viridiplantae</taxon>
        <taxon>Streptophyta</taxon>
        <taxon>Embryophyta</taxon>
        <taxon>Tracheophyta</taxon>
        <taxon>Spermatophyta</taxon>
        <taxon>Magnoliopsida</taxon>
        <taxon>eudicotyledons</taxon>
        <taxon>Gunneridae</taxon>
        <taxon>Pentapetalae</taxon>
        <taxon>rosids</taxon>
        <taxon>fabids</taxon>
        <taxon>Fabales</taxon>
        <taxon>Fabaceae</taxon>
        <taxon>Papilionoideae</taxon>
        <taxon>50 kb inversion clade</taxon>
        <taxon>dalbergioids sensu lato</taxon>
        <taxon>Dalbergieae</taxon>
        <taxon>Pterocarpus clade</taxon>
        <taxon>Stylosanthes</taxon>
    </lineage>
</organism>
<reference evidence="2 3" key="1">
    <citation type="journal article" date="2023" name="Plants (Basel)">
        <title>Bridging the Gap: Combining Genomics and Transcriptomics Approaches to Understand Stylosanthes scabra, an Orphan Legume from the Brazilian Caatinga.</title>
        <authorList>
            <person name="Ferreira-Neto J.R.C."/>
            <person name="da Silva M.D."/>
            <person name="Binneck E."/>
            <person name="de Melo N.F."/>
            <person name="da Silva R.H."/>
            <person name="de Melo A.L.T.M."/>
            <person name="Pandolfi V."/>
            <person name="Bustamante F.O."/>
            <person name="Brasileiro-Vidal A.C."/>
            <person name="Benko-Iseppon A.M."/>
        </authorList>
    </citation>
    <scope>NUCLEOTIDE SEQUENCE [LARGE SCALE GENOMIC DNA]</scope>
    <source>
        <tissue evidence="2">Leaves</tissue>
    </source>
</reference>
<protein>
    <submittedName>
        <fullName evidence="2">Uncharacterized protein</fullName>
    </submittedName>
</protein>
<accession>A0ABU6V5X0</accession>
<sequence length="115" mass="13497">MATSKLEMQKHQWCSHCVRFCQVFHEVHDKYWSNSCDQCGKILSDSSVIDNHDARIEEEIGRMLHSRGGFGRRKKKIVVDKQNHDDTDTEQEEKKQETKIKSNDDDNDDGIEKFL</sequence>
<gene>
    <name evidence="2" type="ORF">PIB30_010659</name>
</gene>
<comment type="caution">
    <text evidence="2">The sequence shown here is derived from an EMBL/GenBank/DDBJ whole genome shotgun (WGS) entry which is preliminary data.</text>
</comment>
<evidence type="ECO:0000313" key="2">
    <source>
        <dbReference type="EMBL" id="MED6168327.1"/>
    </source>
</evidence>
<dbReference type="Proteomes" id="UP001341840">
    <property type="component" value="Unassembled WGS sequence"/>
</dbReference>
<feature type="compositionally biased region" description="Basic and acidic residues" evidence="1">
    <location>
        <begin position="77"/>
        <end position="115"/>
    </location>
</feature>
<name>A0ABU6V5X0_9FABA</name>
<feature type="region of interest" description="Disordered" evidence="1">
    <location>
        <begin position="67"/>
        <end position="115"/>
    </location>
</feature>